<dbReference type="RefSeq" id="WP_316412132.1">
    <property type="nucleotide sequence ID" value="NZ_AP027080.1"/>
</dbReference>
<dbReference type="InterPro" id="IPR052020">
    <property type="entry name" value="Cyclic_di-GMP/3'3'-cGAMP_PDE"/>
</dbReference>
<dbReference type="KEGG" id="msil:METEAL_26350"/>
<evidence type="ECO:0000259" key="2">
    <source>
        <dbReference type="PROSITE" id="PS50110"/>
    </source>
</evidence>
<dbReference type="CDD" id="cd17569">
    <property type="entry name" value="REC_HupR-like"/>
    <property type="match status" value="1"/>
</dbReference>
<evidence type="ECO:0000256" key="1">
    <source>
        <dbReference type="PROSITE-ProRule" id="PRU00169"/>
    </source>
</evidence>
<dbReference type="PROSITE" id="PS50110">
    <property type="entry name" value="RESPONSE_REGULATORY"/>
    <property type="match status" value="1"/>
</dbReference>
<evidence type="ECO:0000313" key="4">
    <source>
        <dbReference type="Proteomes" id="UP001238179"/>
    </source>
</evidence>
<dbReference type="Proteomes" id="UP001238179">
    <property type="component" value="Chromosome"/>
</dbReference>
<keyword evidence="1" id="KW-0597">Phosphoprotein</keyword>
<feature type="modified residue" description="4-aspartylphosphate" evidence="1">
    <location>
        <position position="53"/>
    </location>
</feature>
<dbReference type="InterPro" id="IPR011006">
    <property type="entry name" value="CheY-like_superfamily"/>
</dbReference>
<keyword evidence="4" id="KW-1185">Reference proteome</keyword>
<dbReference type="AlphaFoldDB" id="A0AA48K9G8"/>
<dbReference type="Gene3D" id="3.40.50.2300">
    <property type="match status" value="1"/>
</dbReference>
<dbReference type="EMBL" id="AP027080">
    <property type="protein sequence ID" value="BDU73461.1"/>
    <property type="molecule type" value="Genomic_DNA"/>
</dbReference>
<proteinExistence type="predicted"/>
<dbReference type="GO" id="GO:0000160">
    <property type="term" value="P:phosphorelay signal transduction system"/>
    <property type="evidence" value="ECO:0007669"/>
    <property type="project" value="InterPro"/>
</dbReference>
<protein>
    <submittedName>
        <fullName evidence="3">Response regulator receiver modulated metal-depenent phosphohydrolase</fullName>
    </submittedName>
</protein>
<name>A0AA48K9G8_9BACT</name>
<dbReference type="PANTHER" id="PTHR45228">
    <property type="entry name" value="CYCLIC DI-GMP PHOSPHODIESTERASE TM_0186-RELATED"/>
    <property type="match status" value="1"/>
</dbReference>
<dbReference type="SMART" id="SM00448">
    <property type="entry name" value="REC"/>
    <property type="match status" value="1"/>
</dbReference>
<dbReference type="Gene3D" id="1.10.3210.10">
    <property type="entry name" value="Hypothetical protein af1432"/>
    <property type="match status" value="1"/>
</dbReference>
<evidence type="ECO:0000313" key="3">
    <source>
        <dbReference type="EMBL" id="BDU73461.1"/>
    </source>
</evidence>
<reference evidence="4" key="1">
    <citation type="journal article" date="2023" name="Int. J. Syst. Evol. Microbiol.">
        <title>Mesoterricola silvestris gen. nov., sp. nov., Mesoterricola sediminis sp. nov., Geothrix oryzae sp. nov., Geothrix edaphica sp. nov., Geothrix rubra sp. nov., and Geothrix limicola sp. nov., six novel members of Acidobacteriota isolated from soils.</title>
        <authorList>
            <person name="Itoh H."/>
            <person name="Sugisawa Y."/>
            <person name="Mise K."/>
            <person name="Xu Z."/>
            <person name="Kuniyasu M."/>
            <person name="Ushijima N."/>
            <person name="Kawano K."/>
            <person name="Kobayashi E."/>
            <person name="Shiratori Y."/>
            <person name="Masuda Y."/>
            <person name="Senoo K."/>
        </authorList>
    </citation>
    <scope>NUCLEOTIDE SEQUENCE [LARGE SCALE GENOMIC DNA]</scope>
    <source>
        <strain evidence="4">W79</strain>
    </source>
</reference>
<dbReference type="Pfam" id="PF00072">
    <property type="entry name" value="Response_reg"/>
    <property type="match status" value="1"/>
</dbReference>
<accession>A0AA48K9G8</accession>
<dbReference type="InterPro" id="IPR001789">
    <property type="entry name" value="Sig_transdc_resp-reg_receiver"/>
</dbReference>
<gene>
    <name evidence="3" type="ORF">METEAL_26350</name>
</gene>
<organism evidence="3 4">
    <name type="scientific">Mesoterricola silvestris</name>
    <dbReference type="NCBI Taxonomy" id="2927979"/>
    <lineage>
        <taxon>Bacteria</taxon>
        <taxon>Pseudomonadati</taxon>
        <taxon>Acidobacteriota</taxon>
        <taxon>Holophagae</taxon>
        <taxon>Holophagales</taxon>
        <taxon>Holophagaceae</taxon>
        <taxon>Mesoterricola</taxon>
    </lineage>
</organism>
<dbReference type="Pfam" id="PF13487">
    <property type="entry name" value="HD_5"/>
    <property type="match status" value="1"/>
</dbReference>
<dbReference type="SUPFAM" id="SSF52172">
    <property type="entry name" value="CheY-like"/>
    <property type="match status" value="1"/>
</dbReference>
<feature type="domain" description="Response regulatory" evidence="2">
    <location>
        <begin position="4"/>
        <end position="119"/>
    </location>
</feature>
<sequence>MNEKVLFVDDDENLLASVHRNFKKRYDLDIAAGGPQALRAMEEHGPYAVVVADMAMPGMNGIEFLKKAQVLAPDTIRIMFTGHPGPVTLLEAINSGQVFRFIPKPCDLEEIGRAVDAGIRQHHLIAGERDLLEATLTRGIEAMIGILEVLDPVVYLSAQTLAHRSAQVARALGAADDWSITLAALYSPLWQLSLTPQERLAWASGTRDPGPGPDPLGSAIARAANLLQPIPRLEGVAQIVRYQGKNLDGTGFPGDPVRGEAIPLGARILRALQDFNAIEQKVKSRPVAWEELRMQRGRYDPVVLAALGEAMESF</sequence>